<feature type="non-terminal residue" evidence="1">
    <location>
        <position position="28"/>
    </location>
</feature>
<evidence type="ECO:0000313" key="1">
    <source>
        <dbReference type="EMBL" id="CAF1613610.1"/>
    </source>
</evidence>
<name>A0A816BQQ6_9BILA</name>
<accession>A0A816BQQ6</accession>
<organism evidence="1 3">
    <name type="scientific">Didymodactylos carnosus</name>
    <dbReference type="NCBI Taxonomy" id="1234261"/>
    <lineage>
        <taxon>Eukaryota</taxon>
        <taxon>Metazoa</taxon>
        <taxon>Spiralia</taxon>
        <taxon>Gnathifera</taxon>
        <taxon>Rotifera</taxon>
        <taxon>Eurotatoria</taxon>
        <taxon>Bdelloidea</taxon>
        <taxon>Philodinida</taxon>
        <taxon>Philodinidae</taxon>
        <taxon>Didymodactylos</taxon>
    </lineage>
</organism>
<comment type="caution">
    <text evidence="1">The sequence shown here is derived from an EMBL/GenBank/DDBJ whole genome shotgun (WGS) entry which is preliminary data.</text>
</comment>
<dbReference type="EMBL" id="CAJNOQ010038733">
    <property type="protein sequence ID" value="CAF1613610.1"/>
    <property type="molecule type" value="Genomic_DNA"/>
</dbReference>
<keyword evidence="3" id="KW-1185">Reference proteome</keyword>
<dbReference type="AlphaFoldDB" id="A0A816BQQ6"/>
<protein>
    <submittedName>
        <fullName evidence="1">Uncharacterized protein</fullName>
    </submittedName>
</protein>
<evidence type="ECO:0000313" key="3">
    <source>
        <dbReference type="Proteomes" id="UP000663829"/>
    </source>
</evidence>
<dbReference type="Proteomes" id="UP000663829">
    <property type="component" value="Unassembled WGS sequence"/>
</dbReference>
<proteinExistence type="predicted"/>
<reference evidence="1" key="1">
    <citation type="submission" date="2021-02" db="EMBL/GenBank/DDBJ databases">
        <authorList>
            <person name="Nowell W R."/>
        </authorList>
    </citation>
    <scope>NUCLEOTIDE SEQUENCE</scope>
</reference>
<dbReference type="EMBL" id="CAJOBC010105594">
    <property type="protein sequence ID" value="CAF4498571.1"/>
    <property type="molecule type" value="Genomic_DNA"/>
</dbReference>
<sequence length="28" mass="3171">MRAFYAVTVHLITDGKFQSYVLSLLPLS</sequence>
<gene>
    <name evidence="1" type="ORF">GPM918_LOCUS43268</name>
    <name evidence="2" type="ORF">SRO942_LOCUS44713</name>
</gene>
<evidence type="ECO:0000313" key="2">
    <source>
        <dbReference type="EMBL" id="CAF4498571.1"/>
    </source>
</evidence>
<dbReference type="Proteomes" id="UP000681722">
    <property type="component" value="Unassembled WGS sequence"/>
</dbReference>